<dbReference type="SUPFAM" id="SSF53474">
    <property type="entry name" value="alpha/beta-Hydrolases"/>
    <property type="match status" value="1"/>
</dbReference>
<dbReference type="Proteomes" id="UP001549184">
    <property type="component" value="Unassembled WGS sequence"/>
</dbReference>
<dbReference type="PANTHER" id="PTHR39431:SF1">
    <property type="entry name" value="FRPA_C-RELATED PROTEIN"/>
    <property type="match status" value="1"/>
</dbReference>
<proteinExistence type="predicted"/>
<evidence type="ECO:0000313" key="2">
    <source>
        <dbReference type="Proteomes" id="UP001549184"/>
    </source>
</evidence>
<sequence length="426" mass="45419">MTIPTSDYAFLSSLVYHDLAVQQIVQGGGARYEVLHVSGLSVDGYSGAVFKNLDTGELVVSHAGTEPSDIHDILADVPMGLGEPPTQWPEASATMQWAAEYAARNDNPSISVTGHSLGGALAQLSAIAYGVHADTFNSYGAYNVAQNLEMNLDIALDLVTNHRDAFDPVSQLSRQVGRDLMYMSDAEAAAYSNYGVEGAWEKFSATLSAHSISNFWEDGAPGVLLTDNRWGDVVSGDLPGALDHIGSDLREQLAKLKSSLSDAFNIFLSQLELAANAIVQGNTYRIQRYDPLALDLDGDGKVSTRAEDNWTGVLFDHNGDGIRTASGWVAGNDGLLVRDLNGNGLIDSGRELFGDQTLLRSGQFAANGFDALADLDDNGDGVIDANDAAFGSLRVWRDLNGDGISQANELFTLDDLGIVSLSLTHS</sequence>
<feature type="non-terminal residue" evidence="1">
    <location>
        <position position="426"/>
    </location>
</feature>
<accession>A0ABV2K1D8</accession>
<reference evidence="1 2" key="1">
    <citation type="submission" date="2024-06" db="EMBL/GenBank/DDBJ databases">
        <title>Sorghum-associated microbial communities from plants grown in Nebraska, USA.</title>
        <authorList>
            <person name="Schachtman D."/>
        </authorList>
    </citation>
    <scope>NUCLEOTIDE SEQUENCE [LARGE SCALE GENOMIC DNA]</scope>
    <source>
        <strain evidence="1 2">1073</strain>
    </source>
</reference>
<comment type="caution">
    <text evidence="1">The sequence shown here is derived from an EMBL/GenBank/DDBJ whole genome shotgun (WGS) entry which is preliminary data.</text>
</comment>
<dbReference type="Gene3D" id="3.40.50.1820">
    <property type="entry name" value="alpha/beta hydrolase"/>
    <property type="match status" value="1"/>
</dbReference>
<evidence type="ECO:0000313" key="1">
    <source>
        <dbReference type="EMBL" id="MET3654899.1"/>
    </source>
</evidence>
<dbReference type="Pfam" id="PF26363">
    <property type="entry name" value="Phospholipase-like"/>
    <property type="match status" value="1"/>
</dbReference>
<protein>
    <submittedName>
        <fullName evidence="1">Uncharacterized protein</fullName>
    </submittedName>
</protein>
<name>A0ABV2K1D8_9GAMM</name>
<dbReference type="InterPro" id="IPR029058">
    <property type="entry name" value="AB_hydrolase_fold"/>
</dbReference>
<keyword evidence="2" id="KW-1185">Reference proteome</keyword>
<dbReference type="PANTHER" id="PTHR39431">
    <property type="entry name" value="FRPA/C-RELATED PROTEIN"/>
    <property type="match status" value="1"/>
</dbReference>
<organism evidence="1 2">
    <name type="scientific">Dyella japonica</name>
    <dbReference type="NCBI Taxonomy" id="231455"/>
    <lineage>
        <taxon>Bacteria</taxon>
        <taxon>Pseudomonadati</taxon>
        <taxon>Pseudomonadota</taxon>
        <taxon>Gammaproteobacteria</taxon>
        <taxon>Lysobacterales</taxon>
        <taxon>Rhodanobacteraceae</taxon>
        <taxon>Dyella</taxon>
    </lineage>
</organism>
<dbReference type="EMBL" id="JBEPMU010000017">
    <property type="protein sequence ID" value="MET3654899.1"/>
    <property type="molecule type" value="Genomic_DNA"/>
</dbReference>
<gene>
    <name evidence="1" type="ORF">ABIC75_004648</name>
</gene>